<evidence type="ECO:0000313" key="2">
    <source>
        <dbReference type="Proteomes" id="UP000681967"/>
    </source>
</evidence>
<name>A0A8S2U1G0_9BILA</name>
<sequence>KGQYLDPFLVSLINYAEPPKPKATQSNPVFNDIVEAKV</sequence>
<proteinExistence type="predicted"/>
<organism evidence="1 2">
    <name type="scientific">Rotaria magnacalcarata</name>
    <dbReference type="NCBI Taxonomy" id="392030"/>
    <lineage>
        <taxon>Eukaryota</taxon>
        <taxon>Metazoa</taxon>
        <taxon>Spiralia</taxon>
        <taxon>Gnathifera</taxon>
        <taxon>Rotifera</taxon>
        <taxon>Eurotatoria</taxon>
        <taxon>Bdelloidea</taxon>
        <taxon>Philodinida</taxon>
        <taxon>Philodinidae</taxon>
        <taxon>Rotaria</taxon>
    </lineage>
</organism>
<accession>A0A8S2U1G0</accession>
<evidence type="ECO:0000313" key="1">
    <source>
        <dbReference type="EMBL" id="CAF4315677.1"/>
    </source>
</evidence>
<feature type="non-terminal residue" evidence="1">
    <location>
        <position position="1"/>
    </location>
</feature>
<dbReference type="EMBL" id="CAJOBH010038560">
    <property type="protein sequence ID" value="CAF4315677.1"/>
    <property type="molecule type" value="Genomic_DNA"/>
</dbReference>
<reference evidence="1" key="1">
    <citation type="submission" date="2021-02" db="EMBL/GenBank/DDBJ databases">
        <authorList>
            <person name="Nowell W R."/>
        </authorList>
    </citation>
    <scope>NUCLEOTIDE SEQUENCE</scope>
</reference>
<dbReference type="Proteomes" id="UP000681967">
    <property type="component" value="Unassembled WGS sequence"/>
</dbReference>
<gene>
    <name evidence="1" type="ORF">BYL167_LOCUS28068</name>
</gene>
<comment type="caution">
    <text evidence="1">The sequence shown here is derived from an EMBL/GenBank/DDBJ whole genome shotgun (WGS) entry which is preliminary data.</text>
</comment>
<protein>
    <submittedName>
        <fullName evidence="1">Uncharacterized protein</fullName>
    </submittedName>
</protein>
<dbReference type="AlphaFoldDB" id="A0A8S2U1G0"/>